<dbReference type="Pfam" id="PF02297">
    <property type="entry name" value="COX6B"/>
    <property type="match status" value="1"/>
</dbReference>
<comment type="subcellular location">
    <subcellularLocation>
        <location evidence="1">Mitochondrion</location>
    </subcellularLocation>
</comment>
<dbReference type="AlphaFoldDB" id="A0AA47M9F9"/>
<dbReference type="InterPro" id="IPR003213">
    <property type="entry name" value="Cyt_c_oxidase_su6B"/>
</dbReference>
<protein>
    <recommendedName>
        <fullName evidence="4">Cytochrome c oxidase subunit 6B1</fullName>
    </recommendedName>
    <alternativeName>
        <fullName evidence="5">Cytochrome c oxidase subunit VIb isoform 1</fullName>
    </alternativeName>
</protein>
<organism evidence="7 8">
    <name type="scientific">Merluccius polli</name>
    <name type="common">Benguela hake</name>
    <name type="synonym">Merluccius cadenati</name>
    <dbReference type="NCBI Taxonomy" id="89951"/>
    <lineage>
        <taxon>Eukaryota</taxon>
        <taxon>Metazoa</taxon>
        <taxon>Chordata</taxon>
        <taxon>Craniata</taxon>
        <taxon>Vertebrata</taxon>
        <taxon>Euteleostomi</taxon>
        <taxon>Actinopterygii</taxon>
        <taxon>Neopterygii</taxon>
        <taxon>Teleostei</taxon>
        <taxon>Neoteleostei</taxon>
        <taxon>Acanthomorphata</taxon>
        <taxon>Zeiogadaria</taxon>
        <taxon>Gadariae</taxon>
        <taxon>Gadiformes</taxon>
        <taxon>Gadoidei</taxon>
        <taxon>Merlucciidae</taxon>
        <taxon>Merluccius</taxon>
    </lineage>
</organism>
<dbReference type="FunFam" id="1.10.10.140:FF:000001">
    <property type="entry name" value="Cytochrome c oxidase subunit 6B1"/>
    <property type="match status" value="1"/>
</dbReference>
<evidence type="ECO:0000256" key="3">
    <source>
        <dbReference type="ARBA" id="ARBA00023157"/>
    </source>
</evidence>
<evidence type="ECO:0000256" key="4">
    <source>
        <dbReference type="ARBA" id="ARBA00040060"/>
    </source>
</evidence>
<evidence type="ECO:0000313" key="7">
    <source>
        <dbReference type="EMBL" id="KAK0136045.1"/>
    </source>
</evidence>
<proteinExistence type="predicted"/>
<dbReference type="InterPro" id="IPR036549">
    <property type="entry name" value="CX6/COA6-like_sf"/>
</dbReference>
<dbReference type="PANTHER" id="PTHR11387">
    <property type="entry name" value="CYTOCHROME C OXIDASE SUBUNIT 6B"/>
    <property type="match status" value="1"/>
</dbReference>
<evidence type="ECO:0000256" key="1">
    <source>
        <dbReference type="ARBA" id="ARBA00004173"/>
    </source>
</evidence>
<dbReference type="InterPro" id="IPR048280">
    <property type="entry name" value="COX6B-like"/>
</dbReference>
<keyword evidence="8" id="KW-1185">Reference proteome</keyword>
<name>A0AA47M9F9_MERPO</name>
<dbReference type="GO" id="GO:0045277">
    <property type="term" value="C:respiratory chain complex IV"/>
    <property type="evidence" value="ECO:0007669"/>
    <property type="project" value="InterPro"/>
</dbReference>
<evidence type="ECO:0000313" key="8">
    <source>
        <dbReference type="Proteomes" id="UP001174136"/>
    </source>
</evidence>
<sequence>MHCGAIQRTHRTALHSQVPLRLKMADTVEEKIKNYRTAPFDARFPNTNQTRNCYQNYLDFHRCNKALSSKDQDVAPCDWYKRVYKSLCPLSWVQKWDDQMEPALTSRGDDVRRCSSRQQEEEEDDEDEDDEDAVVLAGLRRDCVQGAWELRARDGHDR</sequence>
<dbReference type="GO" id="GO:0005739">
    <property type="term" value="C:mitochondrion"/>
    <property type="evidence" value="ECO:0007669"/>
    <property type="project" value="UniProtKB-SubCell"/>
</dbReference>
<dbReference type="Proteomes" id="UP001174136">
    <property type="component" value="Unassembled WGS sequence"/>
</dbReference>
<feature type="region of interest" description="Disordered" evidence="6">
    <location>
        <begin position="104"/>
        <end position="132"/>
    </location>
</feature>
<evidence type="ECO:0000256" key="5">
    <source>
        <dbReference type="ARBA" id="ARBA00042114"/>
    </source>
</evidence>
<feature type="compositionally biased region" description="Acidic residues" evidence="6">
    <location>
        <begin position="120"/>
        <end position="132"/>
    </location>
</feature>
<dbReference type="Gene3D" id="1.10.10.140">
    <property type="entry name" value="Cytochrome c oxidase, subunit VIb"/>
    <property type="match status" value="1"/>
</dbReference>
<evidence type="ECO:0000256" key="2">
    <source>
        <dbReference type="ARBA" id="ARBA00023128"/>
    </source>
</evidence>
<evidence type="ECO:0000256" key="6">
    <source>
        <dbReference type="SAM" id="MobiDB-lite"/>
    </source>
</evidence>
<dbReference type="EMBL" id="JAOPHQ010005266">
    <property type="protein sequence ID" value="KAK0136045.1"/>
    <property type="molecule type" value="Genomic_DNA"/>
</dbReference>
<keyword evidence="3" id="KW-1015">Disulfide bond</keyword>
<reference evidence="7" key="1">
    <citation type="journal article" date="2023" name="Front. Mar. Sci.">
        <title>A new Merluccius polli reference genome to investigate the effects of global change in West African waters.</title>
        <authorList>
            <person name="Mateo J.L."/>
            <person name="Blanco-Fernandez C."/>
            <person name="Garcia-Vazquez E."/>
            <person name="Machado-Schiaffino G."/>
        </authorList>
    </citation>
    <scope>NUCLEOTIDE SEQUENCE</scope>
    <source>
        <strain evidence="7">C29</strain>
        <tissue evidence="7">Fin</tissue>
    </source>
</reference>
<comment type="caution">
    <text evidence="7">The sequence shown here is derived from an EMBL/GenBank/DDBJ whole genome shotgun (WGS) entry which is preliminary data.</text>
</comment>
<gene>
    <name evidence="7" type="primary">COX6B1_2</name>
    <name evidence="7" type="ORF">N1851_028064</name>
</gene>
<keyword evidence="2" id="KW-0496">Mitochondrion</keyword>
<dbReference type="CDD" id="cd00926">
    <property type="entry name" value="Cyt_c_Oxidase_VIb"/>
    <property type="match status" value="1"/>
</dbReference>
<accession>A0AA47M9F9</accession>
<dbReference type="SUPFAM" id="SSF47694">
    <property type="entry name" value="Cytochrome c oxidase subunit h"/>
    <property type="match status" value="1"/>
</dbReference>